<organism evidence="2 3">
    <name type="scientific">Aspergillus puulaauensis</name>
    <dbReference type="NCBI Taxonomy" id="1220207"/>
    <lineage>
        <taxon>Eukaryota</taxon>
        <taxon>Fungi</taxon>
        <taxon>Dikarya</taxon>
        <taxon>Ascomycota</taxon>
        <taxon>Pezizomycotina</taxon>
        <taxon>Eurotiomycetes</taxon>
        <taxon>Eurotiomycetidae</taxon>
        <taxon>Eurotiales</taxon>
        <taxon>Aspergillaceae</taxon>
        <taxon>Aspergillus</taxon>
    </lineage>
</organism>
<dbReference type="EMBL" id="AP024445">
    <property type="protein sequence ID" value="BCS23193.1"/>
    <property type="molecule type" value="Genomic_DNA"/>
</dbReference>
<reference evidence="2" key="2">
    <citation type="submission" date="2021-02" db="EMBL/GenBank/DDBJ databases">
        <title>Aspergillus puulaauensis MK2 genome sequence.</title>
        <authorList>
            <person name="Futagami T."/>
            <person name="Mori K."/>
            <person name="Kadooka C."/>
            <person name="Tanaka T."/>
        </authorList>
    </citation>
    <scope>NUCLEOTIDE SEQUENCE</scope>
    <source>
        <strain evidence="2">MK2</strain>
    </source>
</reference>
<feature type="compositionally biased region" description="Basic and acidic residues" evidence="1">
    <location>
        <begin position="56"/>
        <end position="69"/>
    </location>
</feature>
<evidence type="ECO:0000313" key="3">
    <source>
        <dbReference type="Proteomes" id="UP000654913"/>
    </source>
</evidence>
<feature type="compositionally biased region" description="Basic and acidic residues" evidence="1">
    <location>
        <begin position="163"/>
        <end position="178"/>
    </location>
</feature>
<name>A0A7R7XLR7_9EURO</name>
<protein>
    <submittedName>
        <fullName evidence="2">Uncharacterized protein</fullName>
    </submittedName>
</protein>
<keyword evidence="3" id="KW-1185">Reference proteome</keyword>
<feature type="compositionally biased region" description="Polar residues" evidence="1">
    <location>
        <begin position="33"/>
        <end position="44"/>
    </location>
</feature>
<feature type="region of interest" description="Disordered" evidence="1">
    <location>
        <begin position="32"/>
        <end position="83"/>
    </location>
</feature>
<dbReference type="AlphaFoldDB" id="A0A7R7XLR7"/>
<proteinExistence type="predicted"/>
<evidence type="ECO:0000313" key="2">
    <source>
        <dbReference type="EMBL" id="BCS23193.1"/>
    </source>
</evidence>
<dbReference type="RefSeq" id="XP_041555387.1">
    <property type="nucleotide sequence ID" value="XM_041702621.1"/>
</dbReference>
<feature type="region of interest" description="Disordered" evidence="1">
    <location>
        <begin position="116"/>
        <end position="213"/>
    </location>
</feature>
<dbReference type="KEGG" id="apuu:APUU_31418S"/>
<accession>A0A7R7XLR7</accession>
<feature type="compositionally biased region" description="Polar residues" evidence="1">
    <location>
        <begin position="140"/>
        <end position="160"/>
    </location>
</feature>
<dbReference type="Proteomes" id="UP000654913">
    <property type="component" value="Chromosome 3"/>
</dbReference>
<dbReference type="OrthoDB" id="4502443at2759"/>
<dbReference type="GeneID" id="64973198"/>
<evidence type="ECO:0000256" key="1">
    <source>
        <dbReference type="SAM" id="MobiDB-lite"/>
    </source>
</evidence>
<sequence>MSQLSKLLRHAADTSLIPSDSIKPSVITRHILNHNSPSTPANISTAATDRRTRRTNMADDNKTNEKKPAVQEPGIPKPATLRKRPSWINIENCKNDSLFRQTFASPEHKEFLEDSMIPLPSPNDGAKRGQIYSPTRIRRTASSTSNQRSASQESTTSAWSHKSVIEETKDQKEMKVEEIEGGFTSELGTKSKARRKKIGVGRPENDNGGKPPKKVIQHWIRNEANAHFTLGMPLGQLEEKLRDGVLEREMDEHSGEWIRAYGLADDE</sequence>
<reference evidence="2" key="1">
    <citation type="submission" date="2021-01" db="EMBL/GenBank/DDBJ databases">
        <authorList>
            <consortium name="Aspergillus puulaauensis MK2 genome sequencing consortium"/>
            <person name="Kazuki M."/>
            <person name="Futagami T."/>
        </authorList>
    </citation>
    <scope>NUCLEOTIDE SEQUENCE</scope>
    <source>
        <strain evidence="2">MK2</strain>
    </source>
</reference>
<gene>
    <name evidence="2" type="ORF">APUU_31418S</name>
</gene>